<protein>
    <submittedName>
        <fullName evidence="2">Uncharacterized protein</fullName>
    </submittedName>
</protein>
<keyword evidence="1" id="KW-1133">Transmembrane helix</keyword>
<dbReference type="RefSeq" id="WP_240827083.1">
    <property type="nucleotide sequence ID" value="NZ_JAKWBL010000001.1"/>
</dbReference>
<proteinExistence type="predicted"/>
<keyword evidence="1" id="KW-0812">Transmembrane</keyword>
<feature type="transmembrane region" description="Helical" evidence="1">
    <location>
        <begin position="37"/>
        <end position="54"/>
    </location>
</feature>
<name>A0ABS9SH75_9BACT</name>
<keyword evidence="1" id="KW-0472">Membrane</keyword>
<gene>
    <name evidence="2" type="ORF">MKP09_07220</name>
</gene>
<dbReference type="Proteomes" id="UP001202248">
    <property type="component" value="Unassembled WGS sequence"/>
</dbReference>
<sequence>MIYKNMHGLRKLYVLIARGFLDSVSAFKSLLKGDSGYFVAVFSAHLSFMKWIVWDRKRVFFLKQKPDSWKVSGVKV</sequence>
<dbReference type="EMBL" id="JAKWBL010000001">
    <property type="protein sequence ID" value="MCH5597712.1"/>
    <property type="molecule type" value="Genomic_DNA"/>
</dbReference>
<evidence type="ECO:0000256" key="1">
    <source>
        <dbReference type="SAM" id="Phobius"/>
    </source>
</evidence>
<evidence type="ECO:0000313" key="3">
    <source>
        <dbReference type="Proteomes" id="UP001202248"/>
    </source>
</evidence>
<evidence type="ECO:0000313" key="2">
    <source>
        <dbReference type="EMBL" id="MCH5597712.1"/>
    </source>
</evidence>
<reference evidence="2 3" key="1">
    <citation type="submission" date="2022-02" db="EMBL/GenBank/DDBJ databases">
        <authorList>
            <person name="Min J."/>
        </authorList>
    </citation>
    <scope>NUCLEOTIDE SEQUENCE [LARGE SCALE GENOMIC DNA]</scope>
    <source>
        <strain evidence="2 3">GR10-1</strain>
    </source>
</reference>
<keyword evidence="3" id="KW-1185">Reference proteome</keyword>
<accession>A0ABS9SH75</accession>
<organism evidence="2 3">
    <name type="scientific">Niabella ginsengisoli</name>
    <dbReference type="NCBI Taxonomy" id="522298"/>
    <lineage>
        <taxon>Bacteria</taxon>
        <taxon>Pseudomonadati</taxon>
        <taxon>Bacteroidota</taxon>
        <taxon>Chitinophagia</taxon>
        <taxon>Chitinophagales</taxon>
        <taxon>Chitinophagaceae</taxon>
        <taxon>Niabella</taxon>
    </lineage>
</organism>
<comment type="caution">
    <text evidence="2">The sequence shown here is derived from an EMBL/GenBank/DDBJ whole genome shotgun (WGS) entry which is preliminary data.</text>
</comment>